<dbReference type="OrthoDB" id="429813at2759"/>
<dbReference type="Gene3D" id="3.40.50.12780">
    <property type="entry name" value="N-terminal domain of ligase-like"/>
    <property type="match status" value="1"/>
</dbReference>
<dbReference type="PANTHER" id="PTHR43439">
    <property type="entry name" value="PHENYLACETATE-COENZYME A LIGASE"/>
    <property type="match status" value="1"/>
</dbReference>
<dbReference type="EMBL" id="RWJN01000024">
    <property type="protein sequence ID" value="TCD70281.1"/>
    <property type="molecule type" value="Genomic_DNA"/>
</dbReference>
<feature type="domain" description="AMP-dependent synthetase/ligase" evidence="3">
    <location>
        <begin position="47"/>
        <end position="379"/>
    </location>
</feature>
<evidence type="ECO:0000313" key="5">
    <source>
        <dbReference type="EMBL" id="TCD70281.1"/>
    </source>
</evidence>
<evidence type="ECO:0000256" key="1">
    <source>
        <dbReference type="ARBA" id="ARBA00022450"/>
    </source>
</evidence>
<dbReference type="Pfam" id="PF23562">
    <property type="entry name" value="AMP-binding_C_3"/>
    <property type="match status" value="1"/>
</dbReference>
<evidence type="ECO:0000256" key="2">
    <source>
        <dbReference type="ARBA" id="ARBA00022553"/>
    </source>
</evidence>
<keyword evidence="6" id="KW-1185">Reference proteome</keyword>
<keyword evidence="2" id="KW-0597">Phosphoprotein</keyword>
<feature type="domain" description="Thioester reductase (TE)" evidence="4">
    <location>
        <begin position="719"/>
        <end position="958"/>
    </location>
</feature>
<dbReference type="InterPro" id="IPR013120">
    <property type="entry name" value="FAR_NAD-bd"/>
</dbReference>
<dbReference type="Proteomes" id="UP000292702">
    <property type="component" value="Unassembled WGS sequence"/>
</dbReference>
<dbReference type="InterPro" id="IPR036291">
    <property type="entry name" value="NAD(P)-bd_dom_sf"/>
</dbReference>
<proteinExistence type="predicted"/>
<keyword evidence="1" id="KW-0596">Phosphopantetheine</keyword>
<reference evidence="5 6" key="1">
    <citation type="submission" date="2018-11" db="EMBL/GenBank/DDBJ databases">
        <title>Genome assembly of Steccherinum ochraceum LE-BIN_3174, the white-rot fungus of the Steccherinaceae family (The Residual Polyporoid clade, Polyporales, Basidiomycota).</title>
        <authorList>
            <person name="Fedorova T.V."/>
            <person name="Glazunova O.A."/>
            <person name="Landesman E.O."/>
            <person name="Moiseenko K.V."/>
            <person name="Psurtseva N.V."/>
            <person name="Savinova O.S."/>
            <person name="Shakhova N.V."/>
            <person name="Tyazhelova T.V."/>
            <person name="Vasina D.V."/>
        </authorList>
    </citation>
    <scope>NUCLEOTIDE SEQUENCE [LARGE SCALE GENOMIC DNA]</scope>
    <source>
        <strain evidence="5 6">LE-BIN_3174</strain>
    </source>
</reference>
<dbReference type="Gene3D" id="3.40.50.720">
    <property type="entry name" value="NAD(P)-binding Rossmann-like Domain"/>
    <property type="match status" value="1"/>
</dbReference>
<dbReference type="STRING" id="92696.A0A4R0RNN6"/>
<protein>
    <submittedName>
        <fullName evidence="5">Putative NRPS-like protein biosynthetic cluster</fullName>
    </submittedName>
</protein>
<evidence type="ECO:0000259" key="4">
    <source>
        <dbReference type="Pfam" id="PF07993"/>
    </source>
</evidence>
<comment type="caution">
    <text evidence="5">The sequence shown here is derived from an EMBL/GenBank/DDBJ whole genome shotgun (WGS) entry which is preliminary data.</text>
</comment>
<dbReference type="SUPFAM" id="SSF56801">
    <property type="entry name" value="Acetyl-CoA synthetase-like"/>
    <property type="match status" value="1"/>
</dbReference>
<dbReference type="Pfam" id="PF00501">
    <property type="entry name" value="AMP-binding"/>
    <property type="match status" value="1"/>
</dbReference>
<dbReference type="InterPro" id="IPR000873">
    <property type="entry name" value="AMP-dep_synth/lig_dom"/>
</dbReference>
<dbReference type="InterPro" id="IPR042099">
    <property type="entry name" value="ANL_N_sf"/>
</dbReference>
<sequence>MSDATKTPAKPLVGPFPPIPQTQALTSKTFRVPPVDGSHMVPDVWDWHLEYSPNHPVFVYTEGDGKEKVLAWRDVTPGIHRAGALIQSKIEASPGNRPIVAVLAASDSITYYLVQAGTVRANYIAFPISPRNSPAAVAHLLKKVGVSFLFIGPENNHQQLAAAAFKCLEAEGVSVPDHCNMPVYEDLMGPEHQTKLLPRYDYRPEETSIIIHSSGSTAFPKPIIGWHHRFLAIGLSVFYGAQDLCDKRIGCHSLPIYHGMGSLLLTWTAMCGFIVCVHKPMSPPIASSPENTMEAMLRHKCDFAFCVPSFIETWSKKPEDVEHLKKMTGVIYGGGPMNTHVGDFLAEQGVGIYSMYGSTEMGIPCQFVSEHPGKDWEYLNFNVPQTRVKWDYQPDGTAELIALPSPLMTPAVTNTIVNGEEAYATSDLFAPHPTKKGYWRVYGRTDDQIMHSTGEKTNPNPLELMLNQDPHVERVVMFGRGRFNAGILVDPKPAYKFDPKDEKKLAEFRNLIWPTVEKINEYAPQHSRLFKEMILVTSEAKPFTYTAKATPRRQAIINEYEPEIDAIYAAVAESSQADADLEPPKTWDLPGTLAFVRTVVSRVVLAKLKDSDDMFQKGCDSLQATWIRNSILHALREHTKVDTRSIPTSFVYMYPSIESLARYIASLTNPEGHANGAANGHDSAAAIISAMRAMVQTYRTSWPKHTGTLETPPKDTILVTGTTGSLGAGLLATLVADPKVEHIYALNRFSEDGSGLVERQKARLRDWGFDPSIADSEKVTLIEAHMSNERLGMSKEMYERVRKSITHVLHNGYRVNFNLSLTSFEPNVETVRLLIDLVLSSPLATPPRLEFISTIGVLGLHERNGPIKETPVDPASALGNGYTQSKWVNEELLSIAAKETPLRYVAVRVGQVTGGRTTGAWNRAEWFPTLVMSGQYLGCLPAIDKEISWIPVDAVAEAAAEMRNSPYPILHLAHPRPVPWNAIITPIARKLSLPLVPYTEWVDTLAASGEGLDAKSEVEMMKVNPALRILDFFMSARGGPAVESTKEAMAMPELSLERAVDVAQALGSKRLPKLGEKDALGWLAYW</sequence>
<dbReference type="AlphaFoldDB" id="A0A4R0RNN6"/>
<organism evidence="5 6">
    <name type="scientific">Steccherinum ochraceum</name>
    <dbReference type="NCBI Taxonomy" id="92696"/>
    <lineage>
        <taxon>Eukaryota</taxon>
        <taxon>Fungi</taxon>
        <taxon>Dikarya</taxon>
        <taxon>Basidiomycota</taxon>
        <taxon>Agaricomycotina</taxon>
        <taxon>Agaricomycetes</taxon>
        <taxon>Polyporales</taxon>
        <taxon>Steccherinaceae</taxon>
        <taxon>Steccherinum</taxon>
    </lineage>
</organism>
<evidence type="ECO:0000313" key="6">
    <source>
        <dbReference type="Proteomes" id="UP000292702"/>
    </source>
</evidence>
<dbReference type="PANTHER" id="PTHR43439:SF2">
    <property type="entry name" value="ENZYME, PUTATIVE (JCVI)-RELATED"/>
    <property type="match status" value="1"/>
</dbReference>
<dbReference type="InterPro" id="IPR051414">
    <property type="entry name" value="Adenylate-forming_Reductase"/>
</dbReference>
<name>A0A4R0RNN6_9APHY</name>
<evidence type="ECO:0000259" key="3">
    <source>
        <dbReference type="Pfam" id="PF00501"/>
    </source>
</evidence>
<dbReference type="SUPFAM" id="SSF51735">
    <property type="entry name" value="NAD(P)-binding Rossmann-fold domains"/>
    <property type="match status" value="1"/>
</dbReference>
<accession>A0A4R0RNN6</accession>
<gene>
    <name evidence="5" type="ORF">EIP91_004182</name>
</gene>
<dbReference type="Pfam" id="PF07993">
    <property type="entry name" value="NAD_binding_4"/>
    <property type="match status" value="1"/>
</dbReference>